<protein>
    <recommendedName>
        <fullName evidence="1">non-specific serine/threonine protein kinase</fullName>
        <ecNumber evidence="1">2.7.11.1</ecNumber>
    </recommendedName>
</protein>
<dbReference type="AlphaFoldDB" id="K3WHW8"/>
<keyword evidence="5" id="KW-0418">Kinase</keyword>
<keyword evidence="2" id="KW-0723">Serine/threonine-protein kinase</keyword>
<evidence type="ECO:0000256" key="1">
    <source>
        <dbReference type="ARBA" id="ARBA00012513"/>
    </source>
</evidence>
<dbReference type="EMBL" id="GL376631">
    <property type="status" value="NOT_ANNOTATED_CDS"/>
    <property type="molecule type" value="Genomic_DNA"/>
</dbReference>
<dbReference type="GO" id="GO:0004674">
    <property type="term" value="F:protein serine/threonine kinase activity"/>
    <property type="evidence" value="ECO:0007669"/>
    <property type="project" value="UniProtKB-KW"/>
</dbReference>
<dbReference type="eggNOG" id="KOG0610">
    <property type="taxonomic scope" value="Eukaryota"/>
</dbReference>
<evidence type="ECO:0000256" key="2">
    <source>
        <dbReference type="ARBA" id="ARBA00022527"/>
    </source>
</evidence>
<dbReference type="PROSITE" id="PS50011">
    <property type="entry name" value="PROTEIN_KINASE_DOM"/>
    <property type="match status" value="1"/>
</dbReference>
<keyword evidence="4" id="KW-0547">Nucleotide-binding</keyword>
<evidence type="ECO:0000313" key="8">
    <source>
        <dbReference type="EnsemblProtists" id="PYU1_T004560"/>
    </source>
</evidence>
<name>K3WHW8_GLOUD</name>
<dbReference type="InParanoid" id="K3WHW8"/>
<dbReference type="Gene3D" id="3.30.200.20">
    <property type="entry name" value="Phosphorylase Kinase, domain 1"/>
    <property type="match status" value="1"/>
</dbReference>
<evidence type="ECO:0000256" key="5">
    <source>
        <dbReference type="ARBA" id="ARBA00022777"/>
    </source>
</evidence>
<dbReference type="Proteomes" id="UP000019132">
    <property type="component" value="Unassembled WGS sequence"/>
</dbReference>
<reference evidence="8" key="3">
    <citation type="submission" date="2015-02" db="UniProtKB">
        <authorList>
            <consortium name="EnsemblProtists"/>
        </authorList>
    </citation>
    <scope>IDENTIFICATION</scope>
    <source>
        <strain evidence="8">DAOM BR144</strain>
    </source>
</reference>
<sequence>MSLQDFEKLGLLGMGGAAIVYLVRHRASRALYAMKMQQIARFDPENRQTQRAFKEQQILEALQHPFVVRLHFAFEDGENLCLVMEFCEGGSLKDLQEFCGGALSEHEALFYAAEVVIALEYVHTMGVVYRDLKPEVRY</sequence>
<dbReference type="InterPro" id="IPR000719">
    <property type="entry name" value="Prot_kinase_dom"/>
</dbReference>
<dbReference type="Gene3D" id="1.10.510.10">
    <property type="entry name" value="Transferase(Phosphotransferase) domain 1"/>
    <property type="match status" value="1"/>
</dbReference>
<feature type="domain" description="Protein kinase" evidence="7">
    <location>
        <begin position="6"/>
        <end position="138"/>
    </location>
</feature>
<dbReference type="VEuPathDB" id="FungiDB:PYU1_G004549"/>
<dbReference type="PANTHER" id="PTHR45637">
    <property type="entry name" value="FLIPPASE KINASE 1-RELATED"/>
    <property type="match status" value="1"/>
</dbReference>
<evidence type="ECO:0000259" key="7">
    <source>
        <dbReference type="PROSITE" id="PS50011"/>
    </source>
</evidence>
<proteinExistence type="predicted"/>
<dbReference type="GO" id="GO:0005524">
    <property type="term" value="F:ATP binding"/>
    <property type="evidence" value="ECO:0007669"/>
    <property type="project" value="UniProtKB-KW"/>
</dbReference>
<organism evidence="8 9">
    <name type="scientific">Globisporangium ultimum (strain ATCC 200006 / CBS 805.95 / DAOM BR144)</name>
    <name type="common">Pythium ultimum</name>
    <dbReference type="NCBI Taxonomy" id="431595"/>
    <lineage>
        <taxon>Eukaryota</taxon>
        <taxon>Sar</taxon>
        <taxon>Stramenopiles</taxon>
        <taxon>Oomycota</taxon>
        <taxon>Peronosporomycetes</taxon>
        <taxon>Pythiales</taxon>
        <taxon>Pythiaceae</taxon>
        <taxon>Globisporangium</taxon>
    </lineage>
</organism>
<reference evidence="9" key="2">
    <citation type="submission" date="2010-04" db="EMBL/GenBank/DDBJ databases">
        <authorList>
            <person name="Buell R."/>
            <person name="Hamilton J."/>
            <person name="Hostetler J."/>
        </authorList>
    </citation>
    <scope>NUCLEOTIDE SEQUENCE [LARGE SCALE GENOMIC DNA]</scope>
    <source>
        <strain evidence="9">DAOM:BR144</strain>
    </source>
</reference>
<dbReference type="OMA" id="SAMCIFA"/>
<keyword evidence="9" id="KW-1185">Reference proteome</keyword>
<evidence type="ECO:0000256" key="3">
    <source>
        <dbReference type="ARBA" id="ARBA00022679"/>
    </source>
</evidence>
<keyword evidence="3" id="KW-0808">Transferase</keyword>
<dbReference type="EC" id="2.7.11.1" evidence="1"/>
<dbReference type="Pfam" id="PF00069">
    <property type="entry name" value="Pkinase"/>
    <property type="match status" value="1"/>
</dbReference>
<dbReference type="SMART" id="SM00220">
    <property type="entry name" value="S_TKc"/>
    <property type="match status" value="1"/>
</dbReference>
<reference evidence="9" key="1">
    <citation type="journal article" date="2010" name="Genome Biol.">
        <title>Genome sequence of the necrotrophic plant pathogen Pythium ultimum reveals original pathogenicity mechanisms and effector repertoire.</title>
        <authorList>
            <person name="Levesque C.A."/>
            <person name="Brouwer H."/>
            <person name="Cano L."/>
            <person name="Hamilton J.P."/>
            <person name="Holt C."/>
            <person name="Huitema E."/>
            <person name="Raffaele S."/>
            <person name="Robideau G.P."/>
            <person name="Thines M."/>
            <person name="Win J."/>
            <person name="Zerillo M.M."/>
            <person name="Beakes G.W."/>
            <person name="Boore J.L."/>
            <person name="Busam D."/>
            <person name="Dumas B."/>
            <person name="Ferriera S."/>
            <person name="Fuerstenberg S.I."/>
            <person name="Gachon C.M."/>
            <person name="Gaulin E."/>
            <person name="Govers F."/>
            <person name="Grenville-Briggs L."/>
            <person name="Horner N."/>
            <person name="Hostetler J."/>
            <person name="Jiang R.H."/>
            <person name="Johnson J."/>
            <person name="Krajaejun T."/>
            <person name="Lin H."/>
            <person name="Meijer H.J."/>
            <person name="Moore B."/>
            <person name="Morris P."/>
            <person name="Phuntmart V."/>
            <person name="Puiu D."/>
            <person name="Shetty J."/>
            <person name="Stajich J.E."/>
            <person name="Tripathy S."/>
            <person name="Wawra S."/>
            <person name="van West P."/>
            <person name="Whitty B.R."/>
            <person name="Coutinho P.M."/>
            <person name="Henrissat B."/>
            <person name="Martin F."/>
            <person name="Thomas P.D."/>
            <person name="Tyler B.M."/>
            <person name="De Vries R.P."/>
            <person name="Kamoun S."/>
            <person name="Yandell M."/>
            <person name="Tisserat N."/>
            <person name="Buell C.R."/>
        </authorList>
    </citation>
    <scope>NUCLEOTIDE SEQUENCE</scope>
    <source>
        <strain evidence="9">DAOM:BR144</strain>
    </source>
</reference>
<evidence type="ECO:0000256" key="4">
    <source>
        <dbReference type="ARBA" id="ARBA00022741"/>
    </source>
</evidence>
<evidence type="ECO:0000313" key="9">
    <source>
        <dbReference type="Proteomes" id="UP000019132"/>
    </source>
</evidence>
<evidence type="ECO:0000256" key="6">
    <source>
        <dbReference type="ARBA" id="ARBA00022840"/>
    </source>
</evidence>
<dbReference type="HOGENOM" id="CLU_000288_63_32_1"/>
<accession>K3WHW8</accession>
<dbReference type="SUPFAM" id="SSF56112">
    <property type="entry name" value="Protein kinase-like (PK-like)"/>
    <property type="match status" value="1"/>
</dbReference>
<dbReference type="STRING" id="431595.K3WHW8"/>
<dbReference type="EnsemblProtists" id="PYU1_T004560">
    <property type="protein sequence ID" value="PYU1_T004560"/>
    <property type="gene ID" value="PYU1_G004549"/>
</dbReference>
<dbReference type="InterPro" id="IPR011009">
    <property type="entry name" value="Kinase-like_dom_sf"/>
</dbReference>
<keyword evidence="6" id="KW-0067">ATP-binding</keyword>